<feature type="region of interest" description="Disordered" evidence="1">
    <location>
        <begin position="72"/>
        <end position="197"/>
    </location>
</feature>
<comment type="caution">
    <text evidence="2">The sequence shown here is derived from an EMBL/GenBank/DDBJ whole genome shotgun (WGS) entry which is preliminary data.</text>
</comment>
<evidence type="ECO:0000256" key="1">
    <source>
        <dbReference type="SAM" id="MobiDB-lite"/>
    </source>
</evidence>
<accession>A0ABN8PG83</accession>
<keyword evidence="3" id="KW-1185">Reference proteome</keyword>
<organism evidence="2 3">
    <name type="scientific">Porites lobata</name>
    <dbReference type="NCBI Taxonomy" id="104759"/>
    <lineage>
        <taxon>Eukaryota</taxon>
        <taxon>Metazoa</taxon>
        <taxon>Cnidaria</taxon>
        <taxon>Anthozoa</taxon>
        <taxon>Hexacorallia</taxon>
        <taxon>Scleractinia</taxon>
        <taxon>Fungiina</taxon>
        <taxon>Poritidae</taxon>
        <taxon>Porites</taxon>
    </lineage>
</organism>
<feature type="compositionally biased region" description="Polar residues" evidence="1">
    <location>
        <begin position="186"/>
        <end position="197"/>
    </location>
</feature>
<evidence type="ECO:0000313" key="3">
    <source>
        <dbReference type="Proteomes" id="UP001159405"/>
    </source>
</evidence>
<name>A0ABN8PG83_9CNID</name>
<feature type="compositionally biased region" description="Basic and acidic residues" evidence="1">
    <location>
        <begin position="167"/>
        <end position="176"/>
    </location>
</feature>
<dbReference type="Proteomes" id="UP001159405">
    <property type="component" value="Unassembled WGS sequence"/>
</dbReference>
<evidence type="ECO:0000313" key="2">
    <source>
        <dbReference type="EMBL" id="CAH3143201.1"/>
    </source>
</evidence>
<sequence>MTQRKLFLVEGNIIFPKATFRPVKKTSFKSFVSTERERGVHKGPMLMPPSSFILPVRGRETSRKSSLPYETVVRASNSSHPASTLHTSPDSQNQMGFSPSSEASLSSRGLEEDEDREDNSSVECCKEEEEHGEMVDMEDGKMEEEMDKEGEEENSEGEGEERDEDTSDGKQVGEGRKPKKVREKTVGNQLFDQQRDQGNLQERIAAMKNTLHEFQELKTAYSRKKKQRDQLSIWVQEQRENLGSNHLDEEFWQTEQCLDELNEEVTEMAQRIKQNRPLVEEAAACIRELIHKSAFGSFT</sequence>
<gene>
    <name evidence="2" type="ORF">PLOB_00043272</name>
</gene>
<reference evidence="2 3" key="1">
    <citation type="submission" date="2022-05" db="EMBL/GenBank/DDBJ databases">
        <authorList>
            <consortium name="Genoscope - CEA"/>
            <person name="William W."/>
        </authorList>
    </citation>
    <scope>NUCLEOTIDE SEQUENCE [LARGE SCALE GENOMIC DNA]</scope>
</reference>
<protein>
    <submittedName>
        <fullName evidence="2">Uncharacterized protein</fullName>
    </submittedName>
</protein>
<proteinExistence type="predicted"/>
<feature type="compositionally biased region" description="Acidic residues" evidence="1">
    <location>
        <begin position="141"/>
        <end position="166"/>
    </location>
</feature>
<feature type="compositionally biased region" description="Polar residues" evidence="1">
    <location>
        <begin position="74"/>
        <end position="107"/>
    </location>
</feature>
<feature type="compositionally biased region" description="Basic and acidic residues" evidence="1">
    <location>
        <begin position="124"/>
        <end position="140"/>
    </location>
</feature>
<dbReference type="EMBL" id="CALNXK010000070">
    <property type="protein sequence ID" value="CAH3143201.1"/>
    <property type="molecule type" value="Genomic_DNA"/>
</dbReference>